<reference evidence="2 3" key="1">
    <citation type="journal article" date="2015" name="Fungal Genet. Biol.">
        <title>Evolution of novel wood decay mechanisms in Agaricales revealed by the genome sequences of Fistulina hepatica and Cylindrobasidium torrendii.</title>
        <authorList>
            <person name="Floudas D."/>
            <person name="Held B.W."/>
            <person name="Riley R."/>
            <person name="Nagy L.G."/>
            <person name="Koehler G."/>
            <person name="Ransdell A.S."/>
            <person name="Younus H."/>
            <person name="Chow J."/>
            <person name="Chiniquy J."/>
            <person name="Lipzen A."/>
            <person name="Tritt A."/>
            <person name="Sun H."/>
            <person name="Haridas S."/>
            <person name="LaButti K."/>
            <person name="Ohm R.A."/>
            <person name="Kues U."/>
            <person name="Blanchette R.A."/>
            <person name="Grigoriev I.V."/>
            <person name="Minto R.E."/>
            <person name="Hibbett D.S."/>
        </authorList>
    </citation>
    <scope>NUCLEOTIDE SEQUENCE [LARGE SCALE GENOMIC DNA]</scope>
    <source>
        <strain evidence="2 3">FP15055 ss-10</strain>
    </source>
</reference>
<dbReference type="OrthoDB" id="3249394at2759"/>
<sequence>IWYTNIMGDEVLCVPQGTLRNGKTIREMVIKRAHEIAGHYGPQQTNEYIRRMYWW</sequence>
<organism evidence="2 3">
    <name type="scientific">Cylindrobasidium torrendii FP15055 ss-10</name>
    <dbReference type="NCBI Taxonomy" id="1314674"/>
    <lineage>
        <taxon>Eukaryota</taxon>
        <taxon>Fungi</taxon>
        <taxon>Dikarya</taxon>
        <taxon>Basidiomycota</taxon>
        <taxon>Agaricomycotina</taxon>
        <taxon>Agaricomycetes</taxon>
        <taxon>Agaricomycetidae</taxon>
        <taxon>Agaricales</taxon>
        <taxon>Marasmiineae</taxon>
        <taxon>Physalacriaceae</taxon>
        <taxon>Cylindrobasidium</taxon>
    </lineage>
</organism>
<gene>
    <name evidence="2" type="ORF">CYLTODRAFT_330354</name>
</gene>
<evidence type="ECO:0000259" key="1">
    <source>
        <dbReference type="Pfam" id="PF17921"/>
    </source>
</evidence>
<feature type="non-terminal residue" evidence="2">
    <location>
        <position position="1"/>
    </location>
</feature>
<dbReference type="Pfam" id="PF17921">
    <property type="entry name" value="Integrase_H2C2"/>
    <property type="match status" value="1"/>
</dbReference>
<name>A0A0D7AS26_9AGAR</name>
<accession>A0A0D7AS26</accession>
<feature type="non-terminal residue" evidence="2">
    <location>
        <position position="55"/>
    </location>
</feature>
<evidence type="ECO:0000313" key="3">
    <source>
        <dbReference type="Proteomes" id="UP000054007"/>
    </source>
</evidence>
<dbReference type="EMBL" id="KN881425">
    <property type="protein sequence ID" value="KIY60634.1"/>
    <property type="molecule type" value="Genomic_DNA"/>
</dbReference>
<dbReference type="InterPro" id="IPR041588">
    <property type="entry name" value="Integrase_H2C2"/>
</dbReference>
<evidence type="ECO:0000313" key="2">
    <source>
        <dbReference type="EMBL" id="KIY60634.1"/>
    </source>
</evidence>
<keyword evidence="3" id="KW-1185">Reference proteome</keyword>
<dbReference type="Proteomes" id="UP000054007">
    <property type="component" value="Unassembled WGS sequence"/>
</dbReference>
<feature type="domain" description="Integrase zinc-binding" evidence="1">
    <location>
        <begin position="23"/>
        <end position="55"/>
    </location>
</feature>
<protein>
    <recommendedName>
        <fullName evidence="1">Integrase zinc-binding domain-containing protein</fullName>
    </recommendedName>
</protein>
<dbReference type="Gene3D" id="1.10.340.70">
    <property type="match status" value="1"/>
</dbReference>
<dbReference type="AlphaFoldDB" id="A0A0D7AS26"/>
<proteinExistence type="predicted"/>